<dbReference type="Pfam" id="PF06202">
    <property type="entry name" value="GDE_C"/>
    <property type="match status" value="1"/>
</dbReference>
<dbReference type="InterPro" id="IPR010401">
    <property type="entry name" value="AGL/Gdb1"/>
</dbReference>
<evidence type="ECO:0000259" key="2">
    <source>
        <dbReference type="Pfam" id="PF12439"/>
    </source>
</evidence>
<organism evidence="3 4">
    <name type="scientific">Lachnotalea glycerini</name>
    <dbReference type="NCBI Taxonomy" id="1763509"/>
    <lineage>
        <taxon>Bacteria</taxon>
        <taxon>Bacillati</taxon>
        <taxon>Bacillota</taxon>
        <taxon>Clostridia</taxon>
        <taxon>Lachnospirales</taxon>
        <taxon>Lachnospiraceae</taxon>
        <taxon>Lachnotalea</taxon>
    </lineage>
</organism>
<dbReference type="SUPFAM" id="SSF48208">
    <property type="entry name" value="Six-hairpin glycosidases"/>
    <property type="match status" value="1"/>
</dbReference>
<evidence type="ECO:0000259" key="1">
    <source>
        <dbReference type="Pfam" id="PF06202"/>
    </source>
</evidence>
<name>A0A318ETA4_9FIRM</name>
<dbReference type="FunFam" id="1.50.10.10:FF:000073">
    <property type="entry name" value="Glycogen debranching enzyme, hypothetical (TreX-like)"/>
    <property type="match status" value="1"/>
</dbReference>
<protein>
    <submittedName>
        <fullName evidence="3">Putative glycogen debranching enzyme</fullName>
    </submittedName>
</protein>
<feature type="domain" description="Glycogen debranching enzyme C-terminal" evidence="1">
    <location>
        <begin position="277"/>
        <end position="640"/>
    </location>
</feature>
<evidence type="ECO:0000313" key="3">
    <source>
        <dbReference type="EMBL" id="PXV91222.1"/>
    </source>
</evidence>
<proteinExistence type="predicted"/>
<dbReference type="Pfam" id="PF12439">
    <property type="entry name" value="GDE_N"/>
    <property type="match status" value="1"/>
</dbReference>
<sequence length="652" mass="74994">MEFIYGKNDWKTMERGQENCYLITNGLGGYSSLTMIGSNTRNDHALLMACTTAPNHRYHLITKLEESILLETGTKVELSSQEYVNYAKNQMGFLYLNQFMFEYYPIWIYQAEGVEMKKQTVMAYGENTIGIRYEITNSRKSQVKLIITPQLQFVPKGETLNKKQSFELKQDTIISNKIKIYYTANGELSVYDTEYIDDLYYGYDARDDRASIGVTAHNHNISIQVKGFEKKKLDIIYSTQKNNHTLDGLIIEEIKRQSRLVEQSGIKDATGRQLVKSADQYIVDRKSTKGKTLMAGYPFFTDWGRDTMISVVGCCIVTKRYKEAKSIFGTFLEHCQNGLMPNVFSEGESVPLYNTVDASLLFIGAVYEYYQASNDLDFVKEAYAAMEDIIKWYQQGTKYHIKMDTDGLIMAGSGLEQVTWMDVRFGDILPTPRHGKPVEVNAYWYNDLKIMGYFARLLGKKDIQYEELAKLVKVSFCEKFWNESKDCLKDFISGKAKDNQIRCNQIWAVSQPFSLLDPKKEKMVVHKVYETLYTPYGLRSLNKNDKDYKPFYGGTHFNRDMAYHQGTVWAFPLGAYYLAYLKVNDYKREAVSKVKEQLCALKACMREGCIGQIAEIYDGETPSVSRGCFAQAWSVGELLRVYAKLENLENLK</sequence>
<dbReference type="Proteomes" id="UP000247523">
    <property type="component" value="Unassembled WGS sequence"/>
</dbReference>
<dbReference type="InterPro" id="IPR008928">
    <property type="entry name" value="6-hairpin_glycosidase_sf"/>
</dbReference>
<comment type="caution">
    <text evidence="3">The sequence shown here is derived from an EMBL/GenBank/DDBJ whole genome shotgun (WGS) entry which is preliminary data.</text>
</comment>
<gene>
    <name evidence="3" type="ORF">C8E03_104230</name>
</gene>
<dbReference type="Gene3D" id="1.50.10.10">
    <property type="match status" value="1"/>
</dbReference>
<dbReference type="PANTHER" id="PTHR10569:SF2">
    <property type="entry name" value="GLYCOGEN DEBRANCHING ENZYME"/>
    <property type="match status" value="1"/>
</dbReference>
<dbReference type="InterPro" id="IPR012341">
    <property type="entry name" value="6hp_glycosidase-like_sf"/>
</dbReference>
<accession>A0A318ETA4</accession>
<dbReference type="GO" id="GO:0004134">
    <property type="term" value="F:4-alpha-glucanotransferase activity"/>
    <property type="evidence" value="ECO:0007669"/>
    <property type="project" value="InterPro"/>
</dbReference>
<dbReference type="GO" id="GO:0004135">
    <property type="term" value="F:amylo-alpha-1,6-glucosidase activity"/>
    <property type="evidence" value="ECO:0007669"/>
    <property type="project" value="InterPro"/>
</dbReference>
<evidence type="ECO:0000313" key="4">
    <source>
        <dbReference type="Proteomes" id="UP000247523"/>
    </source>
</evidence>
<dbReference type="GO" id="GO:0005980">
    <property type="term" value="P:glycogen catabolic process"/>
    <property type="evidence" value="ECO:0007669"/>
    <property type="project" value="InterPro"/>
</dbReference>
<reference evidence="3 4" key="1">
    <citation type="submission" date="2018-05" db="EMBL/GenBank/DDBJ databases">
        <title>Genomic Encyclopedia of Type Strains, Phase IV (KMG-IV): sequencing the most valuable type-strain genomes for metagenomic binning, comparative biology and taxonomic classification.</title>
        <authorList>
            <person name="Goeker M."/>
        </authorList>
    </citation>
    <scope>NUCLEOTIDE SEQUENCE [LARGE SCALE GENOMIC DNA]</scope>
    <source>
        <strain evidence="3 4">DSM 28816</strain>
    </source>
</reference>
<dbReference type="EMBL" id="QICS01000004">
    <property type="protein sequence ID" value="PXV91222.1"/>
    <property type="molecule type" value="Genomic_DNA"/>
</dbReference>
<feature type="domain" description="Glycogen debranching enzyme bacterial and archaeal type N-terminal" evidence="2">
    <location>
        <begin position="21"/>
        <end position="230"/>
    </location>
</feature>
<dbReference type="RefSeq" id="WP_110291057.1">
    <property type="nucleotide sequence ID" value="NZ_QICS01000004.1"/>
</dbReference>
<dbReference type="PANTHER" id="PTHR10569">
    <property type="entry name" value="GLYCOGEN DEBRANCHING ENZYME"/>
    <property type="match status" value="1"/>
</dbReference>
<dbReference type="AlphaFoldDB" id="A0A318ETA4"/>
<dbReference type="InterPro" id="IPR024742">
    <property type="entry name" value="Glycogen_debranch_N"/>
</dbReference>
<dbReference type="NCBIfam" id="TIGR01561">
    <property type="entry name" value="gde_arch"/>
    <property type="match status" value="1"/>
</dbReference>
<dbReference type="InterPro" id="IPR032790">
    <property type="entry name" value="GDE_C"/>
</dbReference>
<dbReference type="InterPro" id="IPR006451">
    <property type="entry name" value="Glycogen_debranch_arc"/>
</dbReference>